<keyword evidence="3" id="KW-0496">Mitochondrion</keyword>
<evidence type="ECO:0000256" key="3">
    <source>
        <dbReference type="ARBA" id="ARBA00022787"/>
    </source>
</evidence>
<accession>A0A8C0P383</accession>
<evidence type="ECO:0000256" key="2">
    <source>
        <dbReference type="ARBA" id="ARBA00022452"/>
    </source>
</evidence>
<keyword evidence="2" id="KW-1134">Transmembrane beta strand</keyword>
<protein>
    <submittedName>
        <fullName evidence="4">Uncharacterized protein</fullName>
    </submittedName>
</protein>
<dbReference type="Proteomes" id="UP000694429">
    <property type="component" value="Unassembled WGS sequence"/>
</dbReference>
<keyword evidence="3" id="KW-1000">Mitochondrion outer membrane</keyword>
<keyword evidence="2" id="KW-0472">Membrane</keyword>
<comment type="subcellular location">
    <subcellularLocation>
        <location evidence="1">Mitochondrion outer membrane</location>
    </subcellularLocation>
</comment>
<dbReference type="Ensembl" id="ENSCAFT00030037296.1">
    <property type="protein sequence ID" value="ENSCAFP00030032536.1"/>
    <property type="gene ID" value="ENSCAFG00030020320.1"/>
</dbReference>
<dbReference type="Gene3D" id="2.40.160.10">
    <property type="entry name" value="Porin"/>
    <property type="match status" value="1"/>
</dbReference>
<organism evidence="4 5">
    <name type="scientific">Canis lupus familiaris</name>
    <name type="common">Dog</name>
    <name type="synonym">Canis familiaris</name>
    <dbReference type="NCBI Taxonomy" id="9615"/>
    <lineage>
        <taxon>Eukaryota</taxon>
        <taxon>Metazoa</taxon>
        <taxon>Chordata</taxon>
        <taxon>Craniata</taxon>
        <taxon>Vertebrata</taxon>
        <taxon>Euteleostomi</taxon>
        <taxon>Mammalia</taxon>
        <taxon>Eutheria</taxon>
        <taxon>Laurasiatheria</taxon>
        <taxon>Carnivora</taxon>
        <taxon>Caniformia</taxon>
        <taxon>Canidae</taxon>
        <taxon>Canis</taxon>
    </lineage>
</organism>
<reference evidence="4" key="1">
    <citation type="submission" date="2025-08" db="UniProtKB">
        <authorList>
            <consortium name="Ensembl"/>
        </authorList>
    </citation>
    <scope>IDENTIFICATION</scope>
</reference>
<evidence type="ECO:0000256" key="1">
    <source>
        <dbReference type="ARBA" id="ARBA00004294"/>
    </source>
</evidence>
<dbReference type="InterPro" id="IPR023614">
    <property type="entry name" value="Porin_dom_sf"/>
</dbReference>
<proteinExistence type="predicted"/>
<name>A0A8C0P383_CANLF</name>
<dbReference type="GO" id="GO:0005741">
    <property type="term" value="C:mitochondrial outer membrane"/>
    <property type="evidence" value="ECO:0007669"/>
    <property type="project" value="UniProtKB-SubCell"/>
</dbReference>
<evidence type="ECO:0000313" key="4">
    <source>
        <dbReference type="Ensembl" id="ENSCAFP00030032536.1"/>
    </source>
</evidence>
<keyword evidence="2" id="KW-0812">Transmembrane</keyword>
<dbReference type="AlphaFoldDB" id="A0A8C0P383"/>
<evidence type="ECO:0000313" key="5">
    <source>
        <dbReference type="Proteomes" id="UP000694429"/>
    </source>
</evidence>
<sequence length="98" mass="11596">MCNTLTYYDLGKAAREVFNKEYGFGMVKIDLRTKSYSGMVSFNYYWPHKDKMPTLMSLPIIYQCLKITTNIHCAYTDFFLFAVSWKSSFMFLFFDKSP</sequence>